<feature type="region of interest" description="Disordered" evidence="1">
    <location>
        <begin position="194"/>
        <end position="218"/>
    </location>
</feature>
<feature type="region of interest" description="Disordered" evidence="1">
    <location>
        <begin position="1"/>
        <end position="20"/>
    </location>
</feature>
<proteinExistence type="predicted"/>
<evidence type="ECO:0000256" key="1">
    <source>
        <dbReference type="SAM" id="MobiDB-lite"/>
    </source>
</evidence>
<feature type="region of interest" description="Disordered" evidence="1">
    <location>
        <begin position="51"/>
        <end position="91"/>
    </location>
</feature>
<organism evidence="2 3">
    <name type="scientific">Pterulicium gracile</name>
    <dbReference type="NCBI Taxonomy" id="1884261"/>
    <lineage>
        <taxon>Eukaryota</taxon>
        <taxon>Fungi</taxon>
        <taxon>Dikarya</taxon>
        <taxon>Basidiomycota</taxon>
        <taxon>Agaricomycotina</taxon>
        <taxon>Agaricomycetes</taxon>
        <taxon>Agaricomycetidae</taxon>
        <taxon>Agaricales</taxon>
        <taxon>Pleurotineae</taxon>
        <taxon>Pterulaceae</taxon>
        <taxon>Pterulicium</taxon>
    </lineage>
</organism>
<evidence type="ECO:0000313" key="3">
    <source>
        <dbReference type="Proteomes" id="UP000305067"/>
    </source>
</evidence>
<keyword evidence="3" id="KW-1185">Reference proteome</keyword>
<dbReference type="EMBL" id="ML178826">
    <property type="protein sequence ID" value="TFL01081.1"/>
    <property type="molecule type" value="Genomic_DNA"/>
</dbReference>
<reference evidence="2 3" key="1">
    <citation type="journal article" date="2019" name="Nat. Ecol. Evol.">
        <title>Megaphylogeny resolves global patterns of mushroom evolution.</title>
        <authorList>
            <person name="Varga T."/>
            <person name="Krizsan K."/>
            <person name="Foldi C."/>
            <person name="Dima B."/>
            <person name="Sanchez-Garcia M."/>
            <person name="Sanchez-Ramirez S."/>
            <person name="Szollosi G.J."/>
            <person name="Szarkandi J.G."/>
            <person name="Papp V."/>
            <person name="Albert L."/>
            <person name="Andreopoulos W."/>
            <person name="Angelini C."/>
            <person name="Antonin V."/>
            <person name="Barry K.W."/>
            <person name="Bougher N.L."/>
            <person name="Buchanan P."/>
            <person name="Buyck B."/>
            <person name="Bense V."/>
            <person name="Catcheside P."/>
            <person name="Chovatia M."/>
            <person name="Cooper J."/>
            <person name="Damon W."/>
            <person name="Desjardin D."/>
            <person name="Finy P."/>
            <person name="Geml J."/>
            <person name="Haridas S."/>
            <person name="Hughes K."/>
            <person name="Justo A."/>
            <person name="Karasinski D."/>
            <person name="Kautmanova I."/>
            <person name="Kiss B."/>
            <person name="Kocsube S."/>
            <person name="Kotiranta H."/>
            <person name="LaButti K.M."/>
            <person name="Lechner B.E."/>
            <person name="Liimatainen K."/>
            <person name="Lipzen A."/>
            <person name="Lukacs Z."/>
            <person name="Mihaltcheva S."/>
            <person name="Morgado L.N."/>
            <person name="Niskanen T."/>
            <person name="Noordeloos M.E."/>
            <person name="Ohm R.A."/>
            <person name="Ortiz-Santana B."/>
            <person name="Ovrebo C."/>
            <person name="Racz N."/>
            <person name="Riley R."/>
            <person name="Savchenko A."/>
            <person name="Shiryaev A."/>
            <person name="Soop K."/>
            <person name="Spirin V."/>
            <person name="Szebenyi C."/>
            <person name="Tomsovsky M."/>
            <person name="Tulloss R.E."/>
            <person name="Uehling J."/>
            <person name="Grigoriev I.V."/>
            <person name="Vagvolgyi C."/>
            <person name="Papp T."/>
            <person name="Martin F.M."/>
            <person name="Miettinen O."/>
            <person name="Hibbett D.S."/>
            <person name="Nagy L.G."/>
        </authorList>
    </citation>
    <scope>NUCLEOTIDE SEQUENCE [LARGE SCALE GENOMIC DNA]</scope>
    <source>
        <strain evidence="2 3">CBS 309.79</strain>
    </source>
</reference>
<protein>
    <submittedName>
        <fullName evidence="2">Uncharacterized protein</fullName>
    </submittedName>
</protein>
<evidence type="ECO:0000313" key="2">
    <source>
        <dbReference type="EMBL" id="TFL01081.1"/>
    </source>
</evidence>
<dbReference type="AlphaFoldDB" id="A0A5C3QKT5"/>
<accession>A0A5C3QKT5</accession>
<feature type="compositionally biased region" description="Polar residues" evidence="1">
    <location>
        <begin position="53"/>
        <end position="72"/>
    </location>
</feature>
<name>A0A5C3QKT5_9AGAR</name>
<dbReference type="Proteomes" id="UP000305067">
    <property type="component" value="Unassembled WGS sequence"/>
</dbReference>
<gene>
    <name evidence="2" type="ORF">BDV98DRAFT_604873</name>
</gene>
<sequence length="287" mass="30803">MASKTAAPHGDSATLISTSSQGDSVLFIEQSYSELTGSAVIDPSSRWELVDTVQRQPQSQPQIRTPPSSSQLFAPDEPITQHTTPPSEEPTIFAPETELVSTRIWHPDPNVALSPPTVPVSLRQVWDYSIDELYGDSASGSTASTSAVKVEDDRLAPGRLPMSLELVQQTRLSAADPDVLDPLPLELPQDIFAATSQPPPSEALSSQSLDSNSREVDSSLYTSEPMQVASIITVLRGAMYRVASQLLPRDWRTAKFSAARIGAMVGPLGAVTFAVAGREGVGFSRFL</sequence>